<dbReference type="Proteomes" id="UP001231189">
    <property type="component" value="Unassembled WGS sequence"/>
</dbReference>
<keyword evidence="1" id="KW-0472">Membrane</keyword>
<evidence type="ECO:0000313" key="2">
    <source>
        <dbReference type="EMBL" id="KAK1651329.1"/>
    </source>
</evidence>
<accession>A0AAD8SG72</accession>
<organism evidence="2 3">
    <name type="scientific">Lolium multiflorum</name>
    <name type="common">Italian ryegrass</name>
    <name type="synonym">Lolium perenne subsp. multiflorum</name>
    <dbReference type="NCBI Taxonomy" id="4521"/>
    <lineage>
        <taxon>Eukaryota</taxon>
        <taxon>Viridiplantae</taxon>
        <taxon>Streptophyta</taxon>
        <taxon>Embryophyta</taxon>
        <taxon>Tracheophyta</taxon>
        <taxon>Spermatophyta</taxon>
        <taxon>Magnoliopsida</taxon>
        <taxon>Liliopsida</taxon>
        <taxon>Poales</taxon>
        <taxon>Poaceae</taxon>
        <taxon>BOP clade</taxon>
        <taxon>Pooideae</taxon>
        <taxon>Poodae</taxon>
        <taxon>Poeae</taxon>
        <taxon>Poeae Chloroplast Group 2 (Poeae type)</taxon>
        <taxon>Loliodinae</taxon>
        <taxon>Loliinae</taxon>
        <taxon>Lolium</taxon>
    </lineage>
</organism>
<feature type="transmembrane region" description="Helical" evidence="1">
    <location>
        <begin position="140"/>
        <end position="157"/>
    </location>
</feature>
<evidence type="ECO:0000256" key="1">
    <source>
        <dbReference type="SAM" id="Phobius"/>
    </source>
</evidence>
<evidence type="ECO:0000313" key="3">
    <source>
        <dbReference type="Proteomes" id="UP001231189"/>
    </source>
</evidence>
<reference evidence="2" key="1">
    <citation type="submission" date="2023-07" db="EMBL/GenBank/DDBJ databases">
        <title>A chromosome-level genome assembly of Lolium multiflorum.</title>
        <authorList>
            <person name="Chen Y."/>
            <person name="Copetti D."/>
            <person name="Kolliker R."/>
            <person name="Studer B."/>
        </authorList>
    </citation>
    <scope>NUCLEOTIDE SEQUENCE</scope>
    <source>
        <strain evidence="2">02402/16</strain>
        <tissue evidence="2">Leaf</tissue>
    </source>
</reference>
<proteinExistence type="predicted"/>
<comment type="caution">
    <text evidence="2">The sequence shown here is derived from an EMBL/GenBank/DDBJ whole genome shotgun (WGS) entry which is preliminary data.</text>
</comment>
<keyword evidence="1" id="KW-0812">Transmembrane</keyword>
<gene>
    <name evidence="2" type="ORF">QYE76_069134</name>
</gene>
<protein>
    <submittedName>
        <fullName evidence="2">Uncharacterized protein</fullName>
    </submittedName>
</protein>
<name>A0AAD8SG72_LOLMU</name>
<feature type="transmembrane region" description="Helical" evidence="1">
    <location>
        <begin position="98"/>
        <end position="120"/>
    </location>
</feature>
<dbReference type="AlphaFoldDB" id="A0AAD8SG72"/>
<dbReference type="EMBL" id="JAUUTY010000004">
    <property type="protein sequence ID" value="KAK1651329.1"/>
    <property type="molecule type" value="Genomic_DNA"/>
</dbReference>
<keyword evidence="1" id="KW-1133">Transmembrane helix</keyword>
<keyword evidence="3" id="KW-1185">Reference proteome</keyword>
<sequence>MRRAIANAQLLVSCQFSSNDKAAEISKFFETRTTARFEKLKQSLEMVRINARWAEGIRSEPGLAQTLLVGFAVMVDKKNAFLVIFVNLEDKPSGVLGFGYLSASACKAAMATLVGLFMRYYSSSLLVDWEAEADPAYGDYAVLPILAAFFPALRFLLDRFVFEFSSNDKAAEISKFFATRTTPQFERTLKQSLEVGRINARWVEGIKSEPGLAQTVRELLGKP</sequence>